<evidence type="ECO:0000313" key="6">
    <source>
        <dbReference type="EMBL" id="CAB5138154.1"/>
    </source>
</evidence>
<evidence type="ECO:0000256" key="2">
    <source>
        <dbReference type="ARBA" id="ARBA00022670"/>
    </source>
</evidence>
<protein>
    <submittedName>
        <fullName evidence="6">Unannotated protein</fullName>
    </submittedName>
</protein>
<dbReference type="InterPro" id="IPR000994">
    <property type="entry name" value="Pept_M24"/>
</dbReference>
<proteinExistence type="inferred from homology"/>
<name>A0A6J7W2I6_9ZZZZ</name>
<dbReference type="Gene3D" id="3.90.230.10">
    <property type="entry name" value="Creatinase/methionine aminopeptidase superfamily"/>
    <property type="match status" value="1"/>
</dbReference>
<accession>A0A6J7W2I6</accession>
<dbReference type="PROSITE" id="PS00680">
    <property type="entry name" value="MAP_1"/>
    <property type="match status" value="1"/>
</dbReference>
<evidence type="ECO:0000259" key="5">
    <source>
        <dbReference type="Pfam" id="PF00557"/>
    </source>
</evidence>
<dbReference type="SUPFAM" id="SSF55920">
    <property type="entry name" value="Creatinase/aminopeptidase"/>
    <property type="match status" value="1"/>
</dbReference>
<dbReference type="PANTHER" id="PTHR43330">
    <property type="entry name" value="METHIONINE AMINOPEPTIDASE"/>
    <property type="match status" value="1"/>
</dbReference>
<dbReference type="AlphaFoldDB" id="A0A6J7W2I6"/>
<evidence type="ECO:0000256" key="1">
    <source>
        <dbReference type="ARBA" id="ARBA00022438"/>
    </source>
</evidence>
<dbReference type="CDD" id="cd01086">
    <property type="entry name" value="MetAP1"/>
    <property type="match status" value="1"/>
</dbReference>
<keyword evidence="3" id="KW-0479">Metal-binding</keyword>
<dbReference type="Pfam" id="PF00557">
    <property type="entry name" value="Peptidase_M24"/>
    <property type="match status" value="1"/>
</dbReference>
<keyword evidence="2" id="KW-0645">Protease</keyword>
<dbReference type="GO" id="GO:0070006">
    <property type="term" value="F:metalloaminopeptidase activity"/>
    <property type="evidence" value="ECO:0007669"/>
    <property type="project" value="InterPro"/>
</dbReference>
<dbReference type="HAMAP" id="MF_01974">
    <property type="entry name" value="MetAP_1"/>
    <property type="match status" value="1"/>
</dbReference>
<feature type="domain" description="Peptidase M24" evidence="5">
    <location>
        <begin position="1"/>
        <end position="205"/>
    </location>
</feature>
<dbReference type="GO" id="GO:0046872">
    <property type="term" value="F:metal ion binding"/>
    <property type="evidence" value="ECO:0007669"/>
    <property type="project" value="UniProtKB-KW"/>
</dbReference>
<dbReference type="NCBIfam" id="TIGR00500">
    <property type="entry name" value="met_pdase_I"/>
    <property type="match status" value="1"/>
</dbReference>
<dbReference type="InterPro" id="IPR036005">
    <property type="entry name" value="Creatinase/aminopeptidase-like"/>
</dbReference>
<organism evidence="6">
    <name type="scientific">freshwater metagenome</name>
    <dbReference type="NCBI Taxonomy" id="449393"/>
    <lineage>
        <taxon>unclassified sequences</taxon>
        <taxon>metagenomes</taxon>
        <taxon>ecological metagenomes</taxon>
    </lineage>
</organism>
<dbReference type="InterPro" id="IPR001714">
    <property type="entry name" value="Pept_M24_MAP"/>
</dbReference>
<evidence type="ECO:0000256" key="4">
    <source>
        <dbReference type="ARBA" id="ARBA00022801"/>
    </source>
</evidence>
<keyword evidence="4" id="KW-0378">Hydrolase</keyword>
<reference evidence="6" key="1">
    <citation type="submission" date="2020-05" db="EMBL/GenBank/DDBJ databases">
        <authorList>
            <person name="Chiriac C."/>
            <person name="Salcher M."/>
            <person name="Ghai R."/>
            <person name="Kavagutti S V."/>
        </authorList>
    </citation>
    <scope>NUCLEOTIDE SEQUENCE</scope>
</reference>
<dbReference type="PANTHER" id="PTHR43330:SF8">
    <property type="entry name" value="METHIONINE AMINOPEPTIDASE 1D, MITOCHONDRIAL"/>
    <property type="match status" value="1"/>
</dbReference>
<dbReference type="InterPro" id="IPR002467">
    <property type="entry name" value="Pept_M24A_MAP1"/>
</dbReference>
<keyword evidence="1" id="KW-0031">Aminopeptidase</keyword>
<gene>
    <name evidence="6" type="ORF">UFOPK4422_01749</name>
</gene>
<dbReference type="GO" id="GO:0006508">
    <property type="term" value="P:proteolysis"/>
    <property type="evidence" value="ECO:0007669"/>
    <property type="project" value="UniProtKB-KW"/>
</dbReference>
<sequence length="226" mass="25073">MTTNDIDIFVHDLTIERGAYPSPLNYHHYPKSVCTSLNEVICHGIPDDTVIEDGDIINLDVTCYVNGVHGDTNATFFVGNVSDIDRNLVKVTEECLWLGIDAVKPDRPLSDIGKAIEDHATAHRLGVVRAFIGHGIGEQFHSDVQVLHYYDARNNMLMKPGMIFTIEPMITLGTYQFHMWDDDWTAVTADGKRTAQFEHTILVTETGCEVLTGGDKAVSPRKPSSS</sequence>
<evidence type="ECO:0000256" key="3">
    <source>
        <dbReference type="ARBA" id="ARBA00022723"/>
    </source>
</evidence>
<dbReference type="EMBL" id="CAFBRX010000271">
    <property type="protein sequence ID" value="CAB5138154.1"/>
    <property type="molecule type" value="Genomic_DNA"/>
</dbReference>
<dbReference type="PRINTS" id="PR00599">
    <property type="entry name" value="MAPEPTIDASE"/>
</dbReference>